<feature type="domain" description="Transglycosylase SLT" evidence="2">
    <location>
        <begin position="14"/>
        <end position="71"/>
    </location>
</feature>
<organism evidence="3 4">
    <name type="scientific">Mycolicibacterium hippocampi</name>
    <dbReference type="NCBI Taxonomy" id="659824"/>
    <lineage>
        <taxon>Bacteria</taxon>
        <taxon>Bacillati</taxon>
        <taxon>Actinomycetota</taxon>
        <taxon>Actinomycetes</taxon>
        <taxon>Mycobacteriales</taxon>
        <taxon>Mycobacteriaceae</taxon>
        <taxon>Mycolicibacterium</taxon>
    </lineage>
</organism>
<dbReference type="Proteomes" id="UP000465304">
    <property type="component" value="Unassembled WGS sequence"/>
</dbReference>
<dbReference type="AlphaFoldDB" id="A0A7I9ZNZ3"/>
<dbReference type="SUPFAM" id="SSF53955">
    <property type="entry name" value="Lysozyme-like"/>
    <property type="match status" value="1"/>
</dbReference>
<dbReference type="Pfam" id="PF01464">
    <property type="entry name" value="SLT"/>
    <property type="match status" value="1"/>
</dbReference>
<proteinExistence type="predicted"/>
<feature type="compositionally biased region" description="Low complexity" evidence="1">
    <location>
        <begin position="180"/>
        <end position="196"/>
    </location>
</feature>
<dbReference type="InterPro" id="IPR023346">
    <property type="entry name" value="Lysozyme-like_dom_sf"/>
</dbReference>
<dbReference type="Gene3D" id="1.10.530.10">
    <property type="match status" value="1"/>
</dbReference>
<dbReference type="EMBL" id="BLLB01000002">
    <property type="protein sequence ID" value="GFH02780.1"/>
    <property type="molecule type" value="Genomic_DNA"/>
</dbReference>
<evidence type="ECO:0000313" key="3">
    <source>
        <dbReference type="EMBL" id="GFH02780.1"/>
    </source>
</evidence>
<sequence>MNNPLRIKLINRALLITRESSWNPTAKNSGSTAYGLGQFLDTTWDDVGGAFTSDPAQQLDYVFRYLKQRYNGSPLEALNFHDQNNWYDVGGWLPKGVSLAINNTGDREPVLTHDQGKAVQAMAKQVTKPQPTPRPQVPDAQTKIPQQQPRVPMKQLPAPIAQEPPTGPPPPVAQQPPQPAQSGPAIGPGAAGGQPPLGIVAPPSGLDHTLPWINQGIASTASVAGNLAATAASMGAGAAGAGPLGGIAASMIAGGAQQIGKVATNVANVVSSALVGSVPGLFTDTPSGQVMRAEQNRPSTATVRGGDT</sequence>
<evidence type="ECO:0000313" key="4">
    <source>
        <dbReference type="Proteomes" id="UP000465304"/>
    </source>
</evidence>
<keyword evidence="4" id="KW-1185">Reference proteome</keyword>
<accession>A0A7I9ZNZ3</accession>
<feature type="region of interest" description="Disordered" evidence="1">
    <location>
        <begin position="284"/>
        <end position="308"/>
    </location>
</feature>
<protein>
    <recommendedName>
        <fullName evidence="2">Transglycosylase SLT domain-containing protein</fullName>
    </recommendedName>
</protein>
<comment type="caution">
    <text evidence="3">The sequence shown here is derived from an EMBL/GenBank/DDBJ whole genome shotgun (WGS) entry which is preliminary data.</text>
</comment>
<dbReference type="InterPro" id="IPR008258">
    <property type="entry name" value="Transglycosylase_SLT_dom_1"/>
</dbReference>
<gene>
    <name evidence="3" type="ORF">MHIP_32630</name>
</gene>
<dbReference type="RefSeq" id="WP_205390393.1">
    <property type="nucleotide sequence ID" value="NZ_BLLB01000002.1"/>
</dbReference>
<evidence type="ECO:0000256" key="1">
    <source>
        <dbReference type="SAM" id="MobiDB-lite"/>
    </source>
</evidence>
<evidence type="ECO:0000259" key="2">
    <source>
        <dbReference type="Pfam" id="PF01464"/>
    </source>
</evidence>
<feature type="region of interest" description="Disordered" evidence="1">
    <location>
        <begin position="116"/>
        <end position="196"/>
    </location>
</feature>
<feature type="compositionally biased region" description="Pro residues" evidence="1">
    <location>
        <begin position="165"/>
        <end position="179"/>
    </location>
</feature>
<name>A0A7I9ZNZ3_9MYCO</name>
<dbReference type="CDD" id="cd00254">
    <property type="entry name" value="LT-like"/>
    <property type="match status" value="1"/>
</dbReference>
<reference evidence="3 4" key="1">
    <citation type="journal article" date="2019" name="Emerg. Microbes Infect.">
        <title>Comprehensive subspecies identification of 175 nontuberculous mycobacteria species based on 7547 genomic profiles.</title>
        <authorList>
            <person name="Matsumoto Y."/>
            <person name="Kinjo T."/>
            <person name="Motooka D."/>
            <person name="Nabeya D."/>
            <person name="Jung N."/>
            <person name="Uechi K."/>
            <person name="Horii T."/>
            <person name="Iida T."/>
            <person name="Fujita J."/>
            <person name="Nakamura S."/>
        </authorList>
    </citation>
    <scope>NUCLEOTIDE SEQUENCE [LARGE SCALE GENOMIC DNA]</scope>
    <source>
        <strain evidence="3 4">JCM 30996</strain>
    </source>
</reference>